<evidence type="ECO:0000313" key="2">
    <source>
        <dbReference type="EMBL" id="GAP03848.1"/>
    </source>
</evidence>
<evidence type="ECO:0000259" key="1">
    <source>
        <dbReference type="Pfam" id="PF01883"/>
    </source>
</evidence>
<dbReference type="PANTHER" id="PTHR42831">
    <property type="entry name" value="FE-S PROTEIN MATURATION AUXILIARY FACTOR YITW"/>
    <property type="match status" value="1"/>
</dbReference>
<protein>
    <submittedName>
        <fullName evidence="2">N-6 adenine-specific DNA methylase YitW</fullName>
    </submittedName>
</protein>
<dbReference type="InterPro" id="IPR034904">
    <property type="entry name" value="FSCA_dom_sf"/>
</dbReference>
<dbReference type="RefSeq" id="WP_199504889.1">
    <property type="nucleotide sequence ID" value="NZ_DF968079.1"/>
</dbReference>
<dbReference type="Proteomes" id="UP000064514">
    <property type="component" value="Unassembled WGS sequence"/>
</dbReference>
<sequence>MANQKEMQKKITTSLSRVIDPELKIDIVNLGLINQVTVQGNRAIVDLTLTTLGCPLTKILENDIRNQLLSLSEIQEVEVVLTWEPAWNRGRLSPYARIALGL</sequence>
<dbReference type="EMBL" id="DF968079">
    <property type="protein sequence ID" value="GAP03848.1"/>
    <property type="molecule type" value="Genomic_DNA"/>
</dbReference>
<reference evidence="2" key="1">
    <citation type="journal article" date="2015" name="BMC Genomics">
        <title>Comparative genomics of Fructobacillus spp. and Leuconostoc spp. reveals niche-specific evolution of Fructobacillus spp.</title>
        <authorList>
            <person name="Endo A."/>
            <person name="Tanizawa Y."/>
            <person name="Tanaka N."/>
            <person name="Maeno S."/>
            <person name="Kumar H."/>
            <person name="Shiwa Y."/>
            <person name="Okada S."/>
            <person name="Yoshikawa H."/>
            <person name="Dicks L."/>
            <person name="Nakagawa J."/>
            <person name="Arita M."/>
        </authorList>
    </citation>
    <scope>NUCLEOTIDE SEQUENCE [LARGE SCALE GENOMIC DNA]</scope>
    <source>
        <strain evidence="2">F214-1</strain>
    </source>
</reference>
<feature type="domain" description="MIP18 family-like" evidence="1">
    <location>
        <begin position="9"/>
        <end position="79"/>
    </location>
</feature>
<gene>
    <name evidence="2" type="primary">yitW</name>
    <name evidence="2" type="ORF">FTRO_0020140</name>
</gene>
<proteinExistence type="predicted"/>
<dbReference type="GO" id="GO:0032259">
    <property type="term" value="P:methylation"/>
    <property type="evidence" value="ECO:0007669"/>
    <property type="project" value="UniProtKB-KW"/>
</dbReference>
<dbReference type="InterPro" id="IPR052339">
    <property type="entry name" value="Fe-S_Maturation_MIP18"/>
</dbReference>
<dbReference type="InterPro" id="IPR002744">
    <property type="entry name" value="MIP18-like"/>
</dbReference>
<dbReference type="Gene3D" id="3.30.300.130">
    <property type="entry name" value="Fe-S cluster assembly (FSCA)"/>
    <property type="match status" value="1"/>
</dbReference>
<dbReference type="Pfam" id="PF01883">
    <property type="entry name" value="FeS_assembly_P"/>
    <property type="match status" value="1"/>
</dbReference>
<name>A0A3F3H700_9LACO</name>
<accession>A0A3F3H700</accession>
<keyword evidence="2" id="KW-0808">Transferase</keyword>
<dbReference type="GO" id="GO:0008168">
    <property type="term" value="F:methyltransferase activity"/>
    <property type="evidence" value="ECO:0007669"/>
    <property type="project" value="UniProtKB-KW"/>
</dbReference>
<keyword evidence="2" id="KW-0489">Methyltransferase</keyword>
<dbReference type="SUPFAM" id="SSF117916">
    <property type="entry name" value="Fe-S cluster assembly (FSCA) domain-like"/>
    <property type="match status" value="1"/>
</dbReference>
<dbReference type="PANTHER" id="PTHR42831:SF1">
    <property type="entry name" value="FE-S PROTEIN MATURATION AUXILIARY FACTOR YITW"/>
    <property type="match status" value="1"/>
</dbReference>
<organism evidence="2">
    <name type="scientific">Fructobacillus tropaeoli</name>
    <dbReference type="NCBI Taxonomy" id="709323"/>
    <lineage>
        <taxon>Bacteria</taxon>
        <taxon>Bacillati</taxon>
        <taxon>Bacillota</taxon>
        <taxon>Bacilli</taxon>
        <taxon>Lactobacillales</taxon>
        <taxon>Lactobacillaceae</taxon>
        <taxon>Fructobacillus</taxon>
    </lineage>
</organism>
<dbReference type="STRING" id="709323.GCA_001047135_00393"/>
<dbReference type="AlphaFoldDB" id="A0A3F3H700"/>